<organism evidence="2 3">
    <name type="scientific">Microbacterium caowuchunii</name>
    <dbReference type="NCBI Taxonomy" id="2614638"/>
    <lineage>
        <taxon>Bacteria</taxon>
        <taxon>Bacillati</taxon>
        <taxon>Actinomycetota</taxon>
        <taxon>Actinomycetes</taxon>
        <taxon>Micrococcales</taxon>
        <taxon>Microbacteriaceae</taxon>
        <taxon>Microbacterium</taxon>
    </lineage>
</organism>
<dbReference type="EMBL" id="VYUY01000007">
    <property type="protein sequence ID" value="KAA9134603.1"/>
    <property type="molecule type" value="Genomic_DNA"/>
</dbReference>
<dbReference type="Pfam" id="PF04480">
    <property type="entry name" value="DUF559"/>
    <property type="match status" value="1"/>
</dbReference>
<dbReference type="AlphaFoldDB" id="A0A5N0THF4"/>
<sequence length="284" mass="31185">MRTSQADRSSRMLAFVRTEGGVVRSGRLRELGFAVSAVTDAVACGELVRIRRRWVAVPDADPHLRAAAKSGVVVSCITQAARLGLWTFDEPVPHVAAPPHAGRILVADGTRVHRAIPLVPRHPDALDDPVENVLALVAACRPREAALVVFESALRMQMIDVEAFARLPLTAAARSVLEAASPFSDSGLETLVVPRLRWLRLRIVPQAWIAGHRVDFLIGDRLVLQIDGGHHVGAQREADIRHDARLTLMGFHVLRIGYAQVVHDWPSVQHDIMRAVAQGLHRSR</sequence>
<reference evidence="3" key="1">
    <citation type="submission" date="2019-09" db="EMBL/GenBank/DDBJ databases">
        <title>Mumia zhuanghuii sp. nov. isolated from the intestinal contents of plateau pika (Ochotona curzoniae) in the Qinghai-Tibet plateau of China.</title>
        <authorList>
            <person name="Tian Z."/>
        </authorList>
    </citation>
    <scope>NUCLEOTIDE SEQUENCE [LARGE SCALE GENOMIC DNA]</scope>
    <source>
        <strain evidence="3">L-033</strain>
    </source>
</reference>
<protein>
    <submittedName>
        <fullName evidence="2">DUF559 domain-containing protein</fullName>
    </submittedName>
</protein>
<dbReference type="Gene3D" id="3.40.960.10">
    <property type="entry name" value="VSR Endonuclease"/>
    <property type="match status" value="1"/>
</dbReference>
<name>A0A5N0THF4_9MICO</name>
<gene>
    <name evidence="2" type="ORF">F6B40_07575</name>
</gene>
<proteinExistence type="predicted"/>
<keyword evidence="3" id="KW-1185">Reference proteome</keyword>
<comment type="caution">
    <text evidence="2">The sequence shown here is derived from an EMBL/GenBank/DDBJ whole genome shotgun (WGS) entry which is preliminary data.</text>
</comment>
<evidence type="ECO:0000313" key="2">
    <source>
        <dbReference type="EMBL" id="KAA9134603.1"/>
    </source>
</evidence>
<evidence type="ECO:0000259" key="1">
    <source>
        <dbReference type="Pfam" id="PF04480"/>
    </source>
</evidence>
<dbReference type="Proteomes" id="UP000326838">
    <property type="component" value="Unassembled WGS sequence"/>
</dbReference>
<dbReference type="InterPro" id="IPR007569">
    <property type="entry name" value="DUF559"/>
</dbReference>
<dbReference type="RefSeq" id="WP_150892900.1">
    <property type="nucleotide sequence ID" value="NZ_VYUY01000007.1"/>
</dbReference>
<feature type="domain" description="DUF559" evidence="1">
    <location>
        <begin position="201"/>
        <end position="276"/>
    </location>
</feature>
<evidence type="ECO:0000313" key="3">
    <source>
        <dbReference type="Proteomes" id="UP000326838"/>
    </source>
</evidence>
<accession>A0A5N0THF4</accession>